<feature type="compositionally biased region" description="Low complexity" evidence="5">
    <location>
        <begin position="173"/>
        <end position="187"/>
    </location>
</feature>
<evidence type="ECO:0000256" key="2">
    <source>
        <dbReference type="ARBA" id="ARBA00023125"/>
    </source>
</evidence>
<dbReference type="Gene3D" id="4.10.240.10">
    <property type="entry name" value="Zn(2)-C6 fungal-type DNA-binding domain"/>
    <property type="match status" value="1"/>
</dbReference>
<dbReference type="AlphaFoldDB" id="A0A5J4VVV7"/>
<dbReference type="SMART" id="SM00066">
    <property type="entry name" value="GAL4"/>
    <property type="match status" value="1"/>
</dbReference>
<evidence type="ECO:0000256" key="3">
    <source>
        <dbReference type="ARBA" id="ARBA00023163"/>
    </source>
</evidence>
<dbReference type="PROSITE" id="PS50048">
    <property type="entry name" value="ZN2_CY6_FUNGAL_2"/>
    <property type="match status" value="1"/>
</dbReference>
<sequence>MTAKRNFEDLEQQNQRAVILQACDLCRKKKIKCDGKKPCMNCSSRELDCTYNVPVKRRGPIKKKGGITTAGRKKSYSNGPGTPQSDLRRVPSTSPGQSPQQVLQRRILQPSPLTSSLRLDHLSSPYQPSLLGFPYALQGTPLFQQSPALYPFAQFPQNINQMNQIRSTKESRPSVVAQQPAPQQSSSGKRKKKKLFSHKGKVKPNQQNSELQNKSKQQDQLIQTNNIENQLNYERNQDSEPDQFQSQPYALGDFSFEVRVPFVRVGPHRLLYLEVYRRFLNPYIGLHGDDLSLFAAFPFETSRVVLAVKWQQAYVRSVMQSRKIQNSNENMGKTLDENIISAQASRTATQALRSTHLSKLEHMTLHYLDALHMQFFAIVATGARILNHQLTANICIRQARYYAAVLHDVTGSLVNSTDLMPKRLTKYLSTLQQAITTIRERYEKNDDDEDSNSNGTKSPKLPPQNTSTTSIFFNSISQFPKFLLGPGVSAYIQSLIINACVAEALHQPPSVIMEGAFVLEYIRGLLLISNYFVLLNSRRTSQLLGIVHELYCSSYVQELLYSPHSPFHTLIAHPKKIPEFPRATVLEQMLVNLHTHLIDNEKDKQENDVGEKKKEMDKNVDIIEKPLERNQIKDEKEIINFNENLGKLVDELLSQILNIHNNPKIKEKISQDKDKSKIMTKKSKKQIKDTPLGIFLLIVRELQKFRCNVCIFDQGSPPIFLPSIPFQLNKSSEESIIQNTADSIIAERIFCQMLEQAHRALLHDFAGIYKVCMKNLLNEEEKRNEEITSESEKDVIDVE</sequence>
<protein>
    <recommendedName>
        <fullName evidence="6">Zn(2)-C6 fungal-type domain-containing protein</fullName>
    </recommendedName>
</protein>
<dbReference type="PROSITE" id="PS00463">
    <property type="entry name" value="ZN2_CY6_FUNGAL_1"/>
    <property type="match status" value="1"/>
</dbReference>
<dbReference type="InterPro" id="IPR050675">
    <property type="entry name" value="OAF3"/>
</dbReference>
<name>A0A5J4VVV7_9EUKA</name>
<feature type="compositionally biased region" description="Polar residues" evidence="5">
    <location>
        <begin position="76"/>
        <end position="101"/>
    </location>
</feature>
<evidence type="ECO:0000259" key="6">
    <source>
        <dbReference type="PROSITE" id="PS50048"/>
    </source>
</evidence>
<dbReference type="GO" id="GO:0005634">
    <property type="term" value="C:nucleus"/>
    <property type="evidence" value="ECO:0007669"/>
    <property type="project" value="InterPro"/>
</dbReference>
<keyword evidence="1" id="KW-0805">Transcription regulation</keyword>
<dbReference type="SUPFAM" id="SSF57701">
    <property type="entry name" value="Zn2/Cys6 DNA-binding domain"/>
    <property type="match status" value="1"/>
</dbReference>
<reference evidence="7 8" key="1">
    <citation type="submission" date="2019-03" db="EMBL/GenBank/DDBJ databases">
        <title>Single cell metagenomics reveals metabolic interactions within the superorganism composed of flagellate Streblomastix strix and complex community of Bacteroidetes bacteria on its surface.</title>
        <authorList>
            <person name="Treitli S.C."/>
            <person name="Kolisko M."/>
            <person name="Husnik F."/>
            <person name="Keeling P."/>
            <person name="Hampl V."/>
        </authorList>
    </citation>
    <scope>NUCLEOTIDE SEQUENCE [LARGE SCALE GENOMIC DNA]</scope>
    <source>
        <strain evidence="7">ST1C</strain>
    </source>
</reference>
<dbReference type="GO" id="GO:0003677">
    <property type="term" value="F:DNA binding"/>
    <property type="evidence" value="ECO:0007669"/>
    <property type="project" value="UniProtKB-KW"/>
</dbReference>
<dbReference type="InterPro" id="IPR001138">
    <property type="entry name" value="Zn2Cys6_DnaBD"/>
</dbReference>
<feature type="compositionally biased region" description="Polar residues" evidence="5">
    <location>
        <begin position="204"/>
        <end position="219"/>
    </location>
</feature>
<keyword evidence="2" id="KW-0238">DNA-binding</keyword>
<accession>A0A5J4VVV7</accession>
<dbReference type="PANTHER" id="PTHR31069:SF32">
    <property type="entry name" value="ARGININE METABOLISM REGULATION PROTEIN II"/>
    <property type="match status" value="1"/>
</dbReference>
<dbReference type="GO" id="GO:0000981">
    <property type="term" value="F:DNA-binding transcription factor activity, RNA polymerase II-specific"/>
    <property type="evidence" value="ECO:0007669"/>
    <property type="project" value="InterPro"/>
</dbReference>
<dbReference type="Pfam" id="PF00172">
    <property type="entry name" value="Zn_clus"/>
    <property type="match status" value="1"/>
</dbReference>
<dbReference type="PRINTS" id="PR00054">
    <property type="entry name" value="FUNGALZNCYS"/>
</dbReference>
<keyword evidence="3" id="KW-0804">Transcription</keyword>
<feature type="region of interest" description="Disordered" evidence="5">
    <location>
        <begin position="60"/>
        <end position="101"/>
    </location>
</feature>
<dbReference type="InterPro" id="IPR036864">
    <property type="entry name" value="Zn2-C6_fun-type_DNA-bd_sf"/>
</dbReference>
<proteinExistence type="predicted"/>
<evidence type="ECO:0000256" key="4">
    <source>
        <dbReference type="ARBA" id="ARBA00023242"/>
    </source>
</evidence>
<feature type="region of interest" description="Disordered" evidence="5">
    <location>
        <begin position="439"/>
        <end position="465"/>
    </location>
</feature>
<dbReference type="InterPro" id="IPR020448">
    <property type="entry name" value="Maltose_ferment_reg_DNA-bd"/>
</dbReference>
<gene>
    <name evidence="7" type="ORF">EZS28_018063</name>
</gene>
<feature type="region of interest" description="Disordered" evidence="5">
    <location>
        <begin position="166"/>
        <end position="219"/>
    </location>
</feature>
<evidence type="ECO:0000256" key="5">
    <source>
        <dbReference type="SAM" id="MobiDB-lite"/>
    </source>
</evidence>
<keyword evidence="4" id="KW-0539">Nucleus</keyword>
<evidence type="ECO:0000313" key="8">
    <source>
        <dbReference type="Proteomes" id="UP000324800"/>
    </source>
</evidence>
<dbReference type="EMBL" id="SNRW01004816">
    <property type="protein sequence ID" value="KAA6386409.1"/>
    <property type="molecule type" value="Genomic_DNA"/>
</dbReference>
<evidence type="ECO:0000313" key="7">
    <source>
        <dbReference type="EMBL" id="KAA6386409.1"/>
    </source>
</evidence>
<dbReference type="PANTHER" id="PTHR31069">
    <property type="entry name" value="OLEATE-ACTIVATED TRANSCRIPTION FACTOR 1-RELATED"/>
    <property type="match status" value="1"/>
</dbReference>
<feature type="non-terminal residue" evidence="7">
    <location>
        <position position="799"/>
    </location>
</feature>
<feature type="compositionally biased region" description="Basic residues" evidence="5">
    <location>
        <begin position="60"/>
        <end position="75"/>
    </location>
</feature>
<comment type="caution">
    <text evidence="7">The sequence shown here is derived from an EMBL/GenBank/DDBJ whole genome shotgun (WGS) entry which is preliminary data.</text>
</comment>
<dbReference type="Proteomes" id="UP000324800">
    <property type="component" value="Unassembled WGS sequence"/>
</dbReference>
<evidence type="ECO:0000256" key="1">
    <source>
        <dbReference type="ARBA" id="ARBA00023015"/>
    </source>
</evidence>
<dbReference type="OrthoDB" id="10689977at2759"/>
<feature type="compositionally biased region" description="Basic residues" evidence="5">
    <location>
        <begin position="188"/>
        <end position="202"/>
    </location>
</feature>
<organism evidence="7 8">
    <name type="scientific">Streblomastix strix</name>
    <dbReference type="NCBI Taxonomy" id="222440"/>
    <lineage>
        <taxon>Eukaryota</taxon>
        <taxon>Metamonada</taxon>
        <taxon>Preaxostyla</taxon>
        <taxon>Oxymonadida</taxon>
        <taxon>Streblomastigidae</taxon>
        <taxon>Streblomastix</taxon>
    </lineage>
</organism>
<dbReference type="GO" id="GO:0008270">
    <property type="term" value="F:zinc ion binding"/>
    <property type="evidence" value="ECO:0007669"/>
    <property type="project" value="InterPro"/>
</dbReference>
<feature type="domain" description="Zn(2)-C6 fungal-type" evidence="6">
    <location>
        <begin position="22"/>
        <end position="51"/>
    </location>
</feature>